<evidence type="ECO:0000259" key="8">
    <source>
        <dbReference type="PROSITE" id="PS50109"/>
    </source>
</evidence>
<dbReference type="SMART" id="SM00387">
    <property type="entry name" value="HATPase_c"/>
    <property type="match status" value="1"/>
</dbReference>
<dbReference type="CDD" id="cd00082">
    <property type="entry name" value="HisKA"/>
    <property type="match status" value="1"/>
</dbReference>
<organism evidence="10 11">
    <name type="scientific">Lithohypha guttulata</name>
    <dbReference type="NCBI Taxonomy" id="1690604"/>
    <lineage>
        <taxon>Eukaryota</taxon>
        <taxon>Fungi</taxon>
        <taxon>Dikarya</taxon>
        <taxon>Ascomycota</taxon>
        <taxon>Pezizomycotina</taxon>
        <taxon>Eurotiomycetes</taxon>
        <taxon>Chaetothyriomycetidae</taxon>
        <taxon>Chaetothyriales</taxon>
        <taxon>Trichomeriaceae</taxon>
        <taxon>Lithohypha</taxon>
    </lineage>
</organism>
<dbReference type="SUPFAM" id="SSF47384">
    <property type="entry name" value="Homodimeric domain of signal transducing histidine kinase"/>
    <property type="match status" value="1"/>
</dbReference>
<dbReference type="AlphaFoldDB" id="A0AAN7Y8L2"/>
<dbReference type="Gene3D" id="3.40.50.2300">
    <property type="match status" value="1"/>
</dbReference>
<gene>
    <name evidence="10" type="ORF">LTR05_008009</name>
</gene>
<evidence type="ECO:0000256" key="4">
    <source>
        <dbReference type="ARBA" id="ARBA00022679"/>
    </source>
</evidence>
<sequence length="1223" mass="134246">MAGSSSARSLQARLRLRELAQYYSTTASLPPADFDPRRDIDGTVRPYDLADFQPYSPALSQDPSLTAIAQLAAVRTNCQRSFISLIGESAQHVVAEATRTVSPFDKDDFEGDDGIILGAQSIPLTFGICTTTIGVFTGKCDFVFGADTEVHDDYICIPDLLAEDNTSSLPAIQALPPILRFYMEVPLKSEGGYVIGSICVMDPSVRSANARDVKVLQDMSKLIMRHIELTRMREDHRRAERLLAGLGHFIKGKDSFKDRSEHGVEESETSRQDVRPSQNSTGSLSNDGVESARSASTKNLELDPTASPPDPVTSKGPMTVNHELSVAAPRPQSRTTDVDTTENTKDYTDAVSSKNSVEMRSSNNPAAPNSISSDIKHTFSRASNLIRESIDLCACCFLEIPKDKRYTTTKFREDIWQSRQNGINQNVRPPSSCESSYESDTENSSRKTSKSQDPANDANMEMLCEPLGFSTRSNSSLVGTSTTNTYLTLPVDLVRRLCSKYPKGRIFHFDSTGSVSSESDEQKIESGTEAVSRPKKLSSKLLQYFPTARSLMFFPMYDNDNQQVFAAYFGYTTNAARGLQKSELTYVSGFTNSIMCEILRLRSEATNKAKSDFISSISHELRSPLHGILASSQLLLEDQTLPKQGEFLETIDVCARTLLDIMNHLLDYAKINHFTKQPDPKSRMTLAKRANSDHTLVTDLNLINVVEETASSMEAGSSLNSWQQNKFNNHATSSSNYPVVPIILNITPHENWSFSSEPGSWRRIIMNLVGNSLKYTQQGHIEVRLSIQDASTTVKKQIVMLKVSDTGQGISAEYLKHKLYTPFAQENNLSVGVGLGLSLVRQIVSALSGQITISSEVGVGTEVTIAIPLEPCHTVPDDQFGMDSSKSLLKGLNVRYVGFNGTTAHMKQSNGAPDTRTDALIAMKRSLALFLERWLGATASTTNADITVVEETYLERELDLFDAVNNVLLVVRMNKRTGANIEIRNAIFAYVSPPIGPIRMTHIIKALLAQREQKGVNIVVGRAQADKVLSTPIPVAPVDLDTKTVNKPTMNSAMSASPVETNGTTRHQEPAYSAATNHVTKPKEAILLVDDNSINLRILLTAISRLKYEAHGIQVLTAVNGLEALNAYKTATNAGTCVRVVLMDISMPVMDGITATKEIRLFEQARGMPENRKSVVIAVTGLASAEAQHEIENSGFDDYLPKPVHLKVLREALGNHMADVVSK</sequence>
<dbReference type="PANTHER" id="PTHR43047">
    <property type="entry name" value="TWO-COMPONENT HISTIDINE PROTEIN KINASE"/>
    <property type="match status" value="1"/>
</dbReference>
<dbReference type="InterPro" id="IPR003661">
    <property type="entry name" value="HisK_dim/P_dom"/>
</dbReference>
<comment type="caution">
    <text evidence="10">The sequence shown here is derived from an EMBL/GenBank/DDBJ whole genome shotgun (WGS) entry which is preliminary data.</text>
</comment>
<keyword evidence="4" id="KW-0808">Transferase</keyword>
<dbReference type="SUPFAM" id="SSF55781">
    <property type="entry name" value="GAF domain-like"/>
    <property type="match status" value="1"/>
</dbReference>
<evidence type="ECO:0000256" key="3">
    <source>
        <dbReference type="ARBA" id="ARBA00022553"/>
    </source>
</evidence>
<proteinExistence type="predicted"/>
<dbReference type="PRINTS" id="PR00344">
    <property type="entry name" value="BCTRLSENSOR"/>
</dbReference>
<dbReference type="InterPro" id="IPR003594">
    <property type="entry name" value="HATPase_dom"/>
</dbReference>
<dbReference type="InterPro" id="IPR036890">
    <property type="entry name" value="HATPase_C_sf"/>
</dbReference>
<dbReference type="Pfam" id="PF02518">
    <property type="entry name" value="HATPase_c"/>
    <property type="match status" value="1"/>
</dbReference>
<feature type="compositionally biased region" description="Polar residues" evidence="7">
    <location>
        <begin position="350"/>
        <end position="360"/>
    </location>
</feature>
<dbReference type="InterPro" id="IPR011006">
    <property type="entry name" value="CheY-like_superfamily"/>
</dbReference>
<dbReference type="FunFam" id="1.10.287.130:FF:000023">
    <property type="entry name" value="Sensor histidine kinase/response regulator, putative"/>
    <property type="match status" value="1"/>
</dbReference>
<dbReference type="Gene3D" id="1.10.287.130">
    <property type="match status" value="1"/>
</dbReference>
<feature type="compositionally biased region" description="Basic and acidic residues" evidence="7">
    <location>
        <begin position="254"/>
        <end position="274"/>
    </location>
</feature>
<dbReference type="GO" id="GO:0005886">
    <property type="term" value="C:plasma membrane"/>
    <property type="evidence" value="ECO:0007669"/>
    <property type="project" value="TreeGrafter"/>
</dbReference>
<evidence type="ECO:0000256" key="6">
    <source>
        <dbReference type="PROSITE-ProRule" id="PRU00169"/>
    </source>
</evidence>
<accession>A0AAN7Y8L2</accession>
<dbReference type="InterPro" id="IPR036097">
    <property type="entry name" value="HisK_dim/P_sf"/>
</dbReference>
<dbReference type="PANTHER" id="PTHR43047:SF72">
    <property type="entry name" value="OSMOSENSING HISTIDINE PROTEIN KINASE SLN1"/>
    <property type="match status" value="1"/>
</dbReference>
<dbReference type="PROSITE" id="PS50110">
    <property type="entry name" value="RESPONSE_REGULATORY"/>
    <property type="match status" value="1"/>
</dbReference>
<dbReference type="Gene3D" id="3.30.450.40">
    <property type="match status" value="1"/>
</dbReference>
<dbReference type="GO" id="GO:0009927">
    <property type="term" value="F:histidine phosphotransfer kinase activity"/>
    <property type="evidence" value="ECO:0007669"/>
    <property type="project" value="TreeGrafter"/>
</dbReference>
<feature type="compositionally biased region" description="Low complexity" evidence="7">
    <location>
        <begin position="361"/>
        <end position="373"/>
    </location>
</feature>
<evidence type="ECO:0000313" key="10">
    <source>
        <dbReference type="EMBL" id="KAK5081215.1"/>
    </source>
</evidence>
<dbReference type="SUPFAM" id="SSF55874">
    <property type="entry name" value="ATPase domain of HSP90 chaperone/DNA topoisomerase II/histidine kinase"/>
    <property type="match status" value="1"/>
</dbReference>
<protein>
    <recommendedName>
        <fullName evidence="2">histidine kinase</fullName>
        <ecNumber evidence="2">2.7.13.3</ecNumber>
    </recommendedName>
</protein>
<dbReference type="EC" id="2.7.13.3" evidence="2"/>
<dbReference type="CDD" id="cd17546">
    <property type="entry name" value="REC_hyHK_CKI1_RcsC-like"/>
    <property type="match status" value="1"/>
</dbReference>
<reference evidence="10 11" key="1">
    <citation type="submission" date="2023-08" db="EMBL/GenBank/DDBJ databases">
        <title>Black Yeasts Isolated from many extreme environments.</title>
        <authorList>
            <person name="Coleine C."/>
            <person name="Stajich J.E."/>
            <person name="Selbmann L."/>
        </authorList>
    </citation>
    <scope>NUCLEOTIDE SEQUENCE [LARGE SCALE GENOMIC DNA]</scope>
    <source>
        <strain evidence="10 11">CCFEE 5910</strain>
    </source>
</reference>
<evidence type="ECO:0000256" key="1">
    <source>
        <dbReference type="ARBA" id="ARBA00000085"/>
    </source>
</evidence>
<feature type="compositionally biased region" description="Polar residues" evidence="7">
    <location>
        <begin position="420"/>
        <end position="438"/>
    </location>
</feature>
<dbReference type="InterPro" id="IPR029016">
    <property type="entry name" value="GAF-like_dom_sf"/>
</dbReference>
<feature type="region of interest" description="Disordered" evidence="7">
    <location>
        <begin position="1040"/>
        <end position="1076"/>
    </location>
</feature>
<dbReference type="InterPro" id="IPR001789">
    <property type="entry name" value="Sig_transdc_resp-reg_receiver"/>
</dbReference>
<feature type="modified residue" description="4-aspartylphosphate" evidence="6">
    <location>
        <position position="1144"/>
    </location>
</feature>
<dbReference type="InterPro" id="IPR004358">
    <property type="entry name" value="Sig_transdc_His_kin-like_C"/>
</dbReference>
<evidence type="ECO:0000259" key="9">
    <source>
        <dbReference type="PROSITE" id="PS50110"/>
    </source>
</evidence>
<feature type="domain" description="Response regulatory" evidence="9">
    <location>
        <begin position="1085"/>
        <end position="1217"/>
    </location>
</feature>
<feature type="region of interest" description="Disordered" evidence="7">
    <location>
        <begin position="420"/>
        <end position="456"/>
    </location>
</feature>
<dbReference type="SMART" id="SM00388">
    <property type="entry name" value="HisKA"/>
    <property type="match status" value="1"/>
</dbReference>
<dbReference type="Pfam" id="PF00512">
    <property type="entry name" value="HisKA"/>
    <property type="match status" value="1"/>
</dbReference>
<feature type="domain" description="Histidine kinase" evidence="8">
    <location>
        <begin position="616"/>
        <end position="871"/>
    </location>
</feature>
<dbReference type="SMART" id="SM00448">
    <property type="entry name" value="REC"/>
    <property type="match status" value="1"/>
</dbReference>
<feature type="region of interest" description="Disordered" evidence="7">
    <location>
        <begin position="254"/>
        <end position="373"/>
    </location>
</feature>
<comment type="catalytic activity">
    <reaction evidence="1">
        <text>ATP + protein L-histidine = ADP + protein N-phospho-L-histidine.</text>
        <dbReference type="EC" id="2.7.13.3"/>
    </reaction>
</comment>
<dbReference type="Gene3D" id="3.30.565.10">
    <property type="entry name" value="Histidine kinase-like ATPase, C-terminal domain"/>
    <property type="match status" value="1"/>
</dbReference>
<feature type="compositionally biased region" description="Polar residues" evidence="7">
    <location>
        <begin position="1043"/>
        <end position="1065"/>
    </location>
</feature>
<feature type="compositionally biased region" description="Polar residues" evidence="7">
    <location>
        <begin position="275"/>
        <end position="299"/>
    </location>
</feature>
<keyword evidence="3 6" id="KW-0597">Phosphoprotein</keyword>
<evidence type="ECO:0000313" key="11">
    <source>
        <dbReference type="Proteomes" id="UP001309876"/>
    </source>
</evidence>
<dbReference type="Proteomes" id="UP001309876">
    <property type="component" value="Unassembled WGS sequence"/>
</dbReference>
<dbReference type="EMBL" id="JAVRRJ010000010">
    <property type="protein sequence ID" value="KAK5081215.1"/>
    <property type="molecule type" value="Genomic_DNA"/>
</dbReference>
<dbReference type="InterPro" id="IPR005467">
    <property type="entry name" value="His_kinase_dom"/>
</dbReference>
<name>A0AAN7Y8L2_9EURO</name>
<evidence type="ECO:0000256" key="7">
    <source>
        <dbReference type="SAM" id="MobiDB-lite"/>
    </source>
</evidence>
<keyword evidence="11" id="KW-1185">Reference proteome</keyword>
<evidence type="ECO:0000256" key="5">
    <source>
        <dbReference type="ARBA" id="ARBA00022777"/>
    </source>
</evidence>
<dbReference type="GO" id="GO:0000155">
    <property type="term" value="F:phosphorelay sensor kinase activity"/>
    <property type="evidence" value="ECO:0007669"/>
    <property type="project" value="InterPro"/>
</dbReference>
<evidence type="ECO:0000256" key="2">
    <source>
        <dbReference type="ARBA" id="ARBA00012438"/>
    </source>
</evidence>
<dbReference type="PROSITE" id="PS50109">
    <property type="entry name" value="HIS_KIN"/>
    <property type="match status" value="1"/>
</dbReference>
<keyword evidence="5" id="KW-0418">Kinase</keyword>
<dbReference type="SUPFAM" id="SSF52172">
    <property type="entry name" value="CheY-like"/>
    <property type="match status" value="1"/>
</dbReference>
<dbReference type="Pfam" id="PF00072">
    <property type="entry name" value="Response_reg"/>
    <property type="match status" value="1"/>
</dbReference>